<organism evidence="1 2">
    <name type="scientific">Cebus imitator</name>
    <name type="common">Panamanian white-faced capuchin</name>
    <name type="synonym">Cebus capucinus imitator</name>
    <dbReference type="NCBI Taxonomy" id="2715852"/>
    <lineage>
        <taxon>Eukaryota</taxon>
        <taxon>Metazoa</taxon>
        <taxon>Chordata</taxon>
        <taxon>Craniata</taxon>
        <taxon>Vertebrata</taxon>
        <taxon>Euteleostomi</taxon>
        <taxon>Mammalia</taxon>
        <taxon>Eutheria</taxon>
        <taxon>Euarchontoglires</taxon>
        <taxon>Primates</taxon>
        <taxon>Haplorrhini</taxon>
        <taxon>Platyrrhini</taxon>
        <taxon>Cebidae</taxon>
        <taxon>Cebinae</taxon>
        <taxon>Cebus</taxon>
    </lineage>
</organism>
<protein>
    <submittedName>
        <fullName evidence="1">Uncharacterized protein</fullName>
    </submittedName>
</protein>
<name>A0A2K5R661_CEBIM</name>
<keyword evidence="2" id="KW-1185">Reference proteome</keyword>
<dbReference type="Proteomes" id="UP000233040">
    <property type="component" value="Unassembled WGS sequence"/>
</dbReference>
<evidence type="ECO:0000313" key="2">
    <source>
        <dbReference type="Proteomes" id="UP000233040"/>
    </source>
</evidence>
<dbReference type="Ensembl" id="ENSCCAT00000041110.1">
    <property type="protein sequence ID" value="ENSCCAP00000023604.1"/>
    <property type="gene ID" value="ENSCCAG00000029591.1"/>
</dbReference>
<accession>A0A2K5R661</accession>
<dbReference type="OMA" id="PENDVYM"/>
<reference evidence="1" key="2">
    <citation type="submission" date="2025-09" db="UniProtKB">
        <authorList>
            <consortium name="Ensembl"/>
        </authorList>
    </citation>
    <scope>IDENTIFICATION</scope>
</reference>
<reference evidence="1" key="1">
    <citation type="submission" date="2025-08" db="UniProtKB">
        <authorList>
            <consortium name="Ensembl"/>
        </authorList>
    </citation>
    <scope>IDENTIFICATION</scope>
</reference>
<dbReference type="AlphaFoldDB" id="A0A2K5R661"/>
<sequence length="74" mass="8886">CFLSSRRQLEKKYLLALSIYRFQNTPYENPENDVYMGRFYLPFQKKSVSMQILKDEIKGRNDSASVLDLLYPEW</sequence>
<proteinExistence type="predicted"/>
<dbReference type="GeneTree" id="ENSGT00910000147198"/>
<evidence type="ECO:0000313" key="1">
    <source>
        <dbReference type="Ensembl" id="ENSCCAP00000023604.1"/>
    </source>
</evidence>